<accession>A0A0E9TLG0</accession>
<reference evidence="1" key="1">
    <citation type="submission" date="2014-11" db="EMBL/GenBank/DDBJ databases">
        <authorList>
            <person name="Amaro Gonzalez C."/>
        </authorList>
    </citation>
    <scope>NUCLEOTIDE SEQUENCE</scope>
</reference>
<organism evidence="1">
    <name type="scientific">Anguilla anguilla</name>
    <name type="common">European freshwater eel</name>
    <name type="synonym">Muraena anguilla</name>
    <dbReference type="NCBI Taxonomy" id="7936"/>
    <lineage>
        <taxon>Eukaryota</taxon>
        <taxon>Metazoa</taxon>
        <taxon>Chordata</taxon>
        <taxon>Craniata</taxon>
        <taxon>Vertebrata</taxon>
        <taxon>Euteleostomi</taxon>
        <taxon>Actinopterygii</taxon>
        <taxon>Neopterygii</taxon>
        <taxon>Teleostei</taxon>
        <taxon>Anguilliformes</taxon>
        <taxon>Anguillidae</taxon>
        <taxon>Anguilla</taxon>
    </lineage>
</organism>
<sequence>MVLFKRPLPSKQLYSTAVSE</sequence>
<reference evidence="1" key="2">
    <citation type="journal article" date="2015" name="Fish Shellfish Immunol.">
        <title>Early steps in the European eel (Anguilla anguilla)-Vibrio vulnificus interaction in the gills: Role of the RtxA13 toxin.</title>
        <authorList>
            <person name="Callol A."/>
            <person name="Pajuelo D."/>
            <person name="Ebbesson L."/>
            <person name="Teles M."/>
            <person name="MacKenzie S."/>
            <person name="Amaro C."/>
        </authorList>
    </citation>
    <scope>NUCLEOTIDE SEQUENCE</scope>
</reference>
<dbReference type="EMBL" id="GBXM01054994">
    <property type="protein sequence ID" value="JAH53583.1"/>
    <property type="molecule type" value="Transcribed_RNA"/>
</dbReference>
<protein>
    <submittedName>
        <fullName evidence="1">Uncharacterized protein</fullName>
    </submittedName>
</protein>
<proteinExistence type="predicted"/>
<evidence type="ECO:0000313" key="1">
    <source>
        <dbReference type="EMBL" id="JAH53583.1"/>
    </source>
</evidence>
<dbReference type="AlphaFoldDB" id="A0A0E9TLG0"/>
<name>A0A0E9TLG0_ANGAN</name>